<gene>
    <name evidence="2" type="ORF">P73_0700</name>
</gene>
<name>A0A0B5DW86_9RHOB</name>
<dbReference type="InterPro" id="IPR007345">
    <property type="entry name" value="Polysacch_pyruvyl_Trfase"/>
</dbReference>
<dbReference type="EMBL" id="CP004393">
    <property type="protein sequence ID" value="AJE45415.1"/>
    <property type="molecule type" value="Genomic_DNA"/>
</dbReference>
<protein>
    <recommendedName>
        <fullName evidence="1">Polysaccharide pyruvyl transferase domain-containing protein</fullName>
    </recommendedName>
</protein>
<evidence type="ECO:0000259" key="1">
    <source>
        <dbReference type="Pfam" id="PF04230"/>
    </source>
</evidence>
<dbReference type="OrthoDB" id="9803627at2"/>
<evidence type="ECO:0000313" key="2">
    <source>
        <dbReference type="EMBL" id="AJE45415.1"/>
    </source>
</evidence>
<dbReference type="KEGG" id="cid:P73_0700"/>
<feature type="domain" description="Polysaccharide pyruvyl transferase" evidence="1">
    <location>
        <begin position="100"/>
        <end position="207"/>
    </location>
</feature>
<keyword evidence="3" id="KW-1185">Reference proteome</keyword>
<dbReference type="AlphaFoldDB" id="A0A0B5DW86"/>
<accession>A0A0B5DW86</accession>
<evidence type="ECO:0000313" key="3">
    <source>
        <dbReference type="Proteomes" id="UP000031521"/>
    </source>
</evidence>
<proteinExistence type="predicted"/>
<dbReference type="RefSeq" id="WP_052453017.1">
    <property type="nucleotide sequence ID" value="NZ_CP004393.1"/>
</dbReference>
<dbReference type="Proteomes" id="UP000031521">
    <property type="component" value="Chromosome"/>
</dbReference>
<dbReference type="Pfam" id="PF04230">
    <property type="entry name" value="PS_pyruv_trans"/>
    <property type="match status" value="1"/>
</dbReference>
<organism evidence="2 3">
    <name type="scientific">Celeribacter indicus</name>
    <dbReference type="NCBI Taxonomy" id="1208324"/>
    <lineage>
        <taxon>Bacteria</taxon>
        <taxon>Pseudomonadati</taxon>
        <taxon>Pseudomonadota</taxon>
        <taxon>Alphaproteobacteria</taxon>
        <taxon>Rhodobacterales</taxon>
        <taxon>Roseobacteraceae</taxon>
        <taxon>Celeribacter</taxon>
    </lineage>
</organism>
<sequence>MPIAYPSRACRIRQKFGFQASRNLYWSCRDEMNFGDWAGPLLFEEMSGRQAIFCMPRRLVRGYVTFTVGSILHWITVPDRVDVWGSGIISADTRFERPRHTHAVRGPRTRARMLELGYDCPETYGDPALLLPLLFPVDGQKTCELGIVPHFVDFDIARTLFAGRSDVKLINVRASPVEVAREIASCRRIASSSLHGIIVAHAYGVPAMRLVFSERIKGDGVKFADYAEAFSATADLPMLAVPEGPPEALFFERMMDGGWLPQAGPLQEKLIESCPFARDDLRRSLLDRLAG</sequence>
<dbReference type="HOGENOM" id="CLU_071049_2_0_5"/>
<reference evidence="2 3" key="1">
    <citation type="journal article" date="2014" name="Int. J. Syst. Evol. Microbiol.">
        <title>Celeribacter indicus sp. nov., a polycyclic aromatic hydrocarbon-degrading bacterium from deep-sea sediment and reclassification of Huaishuia halophila as Celeribacter halophilus comb. nov.</title>
        <authorList>
            <person name="Lai Q."/>
            <person name="Cao J."/>
            <person name="Yuan J."/>
            <person name="Li F."/>
            <person name="Shao Z."/>
        </authorList>
    </citation>
    <scope>NUCLEOTIDE SEQUENCE [LARGE SCALE GENOMIC DNA]</scope>
    <source>
        <strain evidence="2">P73</strain>
    </source>
</reference>